<organism evidence="13 14">
    <name type="scientific">Biomphalaria pfeifferi</name>
    <name type="common">Bloodfluke planorb</name>
    <name type="synonym">Freshwater snail</name>
    <dbReference type="NCBI Taxonomy" id="112525"/>
    <lineage>
        <taxon>Eukaryota</taxon>
        <taxon>Metazoa</taxon>
        <taxon>Spiralia</taxon>
        <taxon>Lophotrochozoa</taxon>
        <taxon>Mollusca</taxon>
        <taxon>Gastropoda</taxon>
        <taxon>Heterobranchia</taxon>
        <taxon>Euthyneura</taxon>
        <taxon>Panpulmonata</taxon>
        <taxon>Hygrophila</taxon>
        <taxon>Lymnaeoidea</taxon>
        <taxon>Planorbidae</taxon>
        <taxon>Biomphalaria</taxon>
    </lineage>
</organism>
<dbReference type="Proteomes" id="UP001233172">
    <property type="component" value="Unassembled WGS sequence"/>
</dbReference>
<dbReference type="PANTHER" id="PTHR11214:SF378">
    <property type="entry name" value="BETA-1,3-GALACTOSYLTRANSFERASE 4"/>
    <property type="match status" value="1"/>
</dbReference>
<evidence type="ECO:0000256" key="1">
    <source>
        <dbReference type="ARBA" id="ARBA00004323"/>
    </source>
</evidence>
<dbReference type="InterPro" id="IPR002659">
    <property type="entry name" value="Glyco_trans_31"/>
</dbReference>
<evidence type="ECO:0000256" key="5">
    <source>
        <dbReference type="ARBA" id="ARBA00022692"/>
    </source>
</evidence>
<evidence type="ECO:0000256" key="12">
    <source>
        <dbReference type="SAM" id="MobiDB-lite"/>
    </source>
</evidence>
<keyword evidence="10" id="KW-0325">Glycoprotein</keyword>
<evidence type="ECO:0000256" key="8">
    <source>
        <dbReference type="ARBA" id="ARBA00023034"/>
    </source>
</evidence>
<feature type="transmembrane region" description="Helical" evidence="11">
    <location>
        <begin position="72"/>
        <end position="94"/>
    </location>
</feature>
<comment type="similarity">
    <text evidence="2 11">Belongs to the glycosyltransferase 31 family.</text>
</comment>
<dbReference type="Gene3D" id="3.90.550.50">
    <property type="match status" value="1"/>
</dbReference>
<dbReference type="GO" id="GO:0000139">
    <property type="term" value="C:Golgi membrane"/>
    <property type="evidence" value="ECO:0007669"/>
    <property type="project" value="UniProtKB-SubCell"/>
</dbReference>
<evidence type="ECO:0000313" key="14">
    <source>
        <dbReference type="Proteomes" id="UP001233172"/>
    </source>
</evidence>
<comment type="subcellular location">
    <subcellularLocation>
        <location evidence="1 11">Golgi apparatus membrane</location>
        <topology evidence="1 11">Single-pass type II membrane protein</topology>
    </subcellularLocation>
</comment>
<reference evidence="13" key="1">
    <citation type="journal article" date="2023" name="PLoS Negl. Trop. Dis.">
        <title>A genome sequence for Biomphalaria pfeifferi, the major vector snail for the human-infecting parasite Schistosoma mansoni.</title>
        <authorList>
            <person name="Bu L."/>
            <person name="Lu L."/>
            <person name="Laidemitt M.R."/>
            <person name="Zhang S.M."/>
            <person name="Mutuku M."/>
            <person name="Mkoji G."/>
            <person name="Steinauer M."/>
            <person name="Loker E.S."/>
        </authorList>
    </citation>
    <scope>NUCLEOTIDE SEQUENCE</scope>
    <source>
        <strain evidence="13">KasaAsao</strain>
    </source>
</reference>
<feature type="compositionally biased region" description="Low complexity" evidence="12">
    <location>
        <begin position="141"/>
        <end position="154"/>
    </location>
</feature>
<evidence type="ECO:0000256" key="3">
    <source>
        <dbReference type="ARBA" id="ARBA00022676"/>
    </source>
</evidence>
<keyword evidence="3 11" id="KW-0328">Glycosyltransferase</keyword>
<dbReference type="Pfam" id="PF01762">
    <property type="entry name" value="Galactosyl_T"/>
    <property type="match status" value="1"/>
</dbReference>
<evidence type="ECO:0000256" key="4">
    <source>
        <dbReference type="ARBA" id="ARBA00022679"/>
    </source>
</evidence>
<dbReference type="PANTHER" id="PTHR11214">
    <property type="entry name" value="BETA-1,3-N-ACETYLGLUCOSAMINYLTRANSFERASE"/>
    <property type="match status" value="1"/>
</dbReference>
<keyword evidence="4" id="KW-0808">Transferase</keyword>
<keyword evidence="6 11" id="KW-0735">Signal-anchor</keyword>
<evidence type="ECO:0000256" key="6">
    <source>
        <dbReference type="ARBA" id="ARBA00022968"/>
    </source>
</evidence>
<gene>
    <name evidence="13" type="ORF">Bpfe_012469</name>
</gene>
<evidence type="ECO:0000313" key="13">
    <source>
        <dbReference type="EMBL" id="KAK0058145.1"/>
    </source>
</evidence>
<dbReference type="EC" id="2.4.1.-" evidence="11"/>
<evidence type="ECO:0000256" key="2">
    <source>
        <dbReference type="ARBA" id="ARBA00008661"/>
    </source>
</evidence>
<evidence type="ECO:0000256" key="9">
    <source>
        <dbReference type="ARBA" id="ARBA00023136"/>
    </source>
</evidence>
<evidence type="ECO:0000256" key="10">
    <source>
        <dbReference type="ARBA" id="ARBA00023180"/>
    </source>
</evidence>
<name>A0AAD8FBC2_BIOPF</name>
<keyword evidence="9 11" id="KW-0472">Membrane</keyword>
<keyword evidence="8 11" id="KW-0333">Golgi apparatus</keyword>
<dbReference type="GO" id="GO:0006493">
    <property type="term" value="P:protein O-linked glycosylation"/>
    <property type="evidence" value="ECO:0007669"/>
    <property type="project" value="TreeGrafter"/>
</dbReference>
<keyword evidence="7 11" id="KW-1133">Transmembrane helix</keyword>
<dbReference type="GO" id="GO:0016758">
    <property type="term" value="F:hexosyltransferase activity"/>
    <property type="evidence" value="ECO:0007669"/>
    <property type="project" value="InterPro"/>
</dbReference>
<keyword evidence="14" id="KW-1185">Reference proteome</keyword>
<dbReference type="AlphaFoldDB" id="A0AAD8FBC2"/>
<comment type="caution">
    <text evidence="13">The sequence shown here is derived from an EMBL/GenBank/DDBJ whole genome shotgun (WGS) entry which is preliminary data.</text>
</comment>
<reference evidence="13" key="2">
    <citation type="submission" date="2023-04" db="EMBL/GenBank/DDBJ databases">
        <authorList>
            <person name="Bu L."/>
            <person name="Lu L."/>
            <person name="Laidemitt M.R."/>
            <person name="Zhang S.M."/>
            <person name="Mutuku M."/>
            <person name="Mkoji G."/>
            <person name="Steinauer M."/>
            <person name="Loker E.S."/>
        </authorList>
    </citation>
    <scope>NUCLEOTIDE SEQUENCE</scope>
    <source>
        <strain evidence="13">KasaAsao</strain>
        <tissue evidence="13">Whole Snail</tissue>
    </source>
</reference>
<feature type="region of interest" description="Disordered" evidence="12">
    <location>
        <begin position="132"/>
        <end position="161"/>
    </location>
</feature>
<proteinExistence type="inferred from homology"/>
<accession>A0AAD8FBC2</accession>
<evidence type="ECO:0000256" key="11">
    <source>
        <dbReference type="RuleBase" id="RU363063"/>
    </source>
</evidence>
<protein>
    <recommendedName>
        <fullName evidence="11">Hexosyltransferase</fullName>
        <ecNumber evidence="11">2.4.1.-</ecNumber>
    </recommendedName>
</protein>
<keyword evidence="5 11" id="KW-0812">Transmembrane</keyword>
<dbReference type="FunFam" id="3.90.550.50:FF:000001">
    <property type="entry name" value="Hexosyltransferase"/>
    <property type="match status" value="1"/>
</dbReference>
<evidence type="ECO:0000256" key="7">
    <source>
        <dbReference type="ARBA" id="ARBA00022989"/>
    </source>
</evidence>
<sequence>MNFEEHSRIKQGGIGVDAVHSQPGVADCVVTTKHKEDFVVTVKLKLQIVLLPPSLKENIRNMCQKVPPARQMMYIAVVLTTFSIFIYTMILSTFSKHSINHAIFSADLPEQLASTFKRSTFHLMQRSNHEMTGCESDLTESLPSRDSISSPVSSERASQSQVSTTISWSPETSHASFFTGDFFRNISRKKEGNKTLLYYTIKDESYLKENLSFFTIRNETNNDLNFTFLIKGDNVCEKVQPFLLIVIPSVVAHKDRRDAIRRTWLRASESNYWPRVNIRTTIRHVFVFGYRNHSLKEDLRDLQQESYVNNDIVMVKFVDTYRNLTLKMLSAFTWMQQYCGQTRFLLKVDEDTFINVPLMIELLRRVHTAEKDRGLVIGHRHENNKPNVVRDTGNRWEVDTSEYPFTHYPRYLVGPSYAVSRFAVGMILAASRSLRLIAPEDAFITGIAAKSSGVLRFTAPSFSSCCSTAADCDLVWNKKVSMTSSPSVKNIEAIWTNIAKQFCEDNDSDY</sequence>
<dbReference type="EMBL" id="JASAOG010000050">
    <property type="protein sequence ID" value="KAK0058145.1"/>
    <property type="molecule type" value="Genomic_DNA"/>
</dbReference>